<evidence type="ECO:0000313" key="7">
    <source>
        <dbReference type="Proteomes" id="UP000719942"/>
    </source>
</evidence>
<comment type="catalytic activity">
    <reaction evidence="1">
        <text>ATP + protein L-histidine = ADP + protein N-phospho-L-histidine.</text>
        <dbReference type="EC" id="2.7.13.3"/>
    </reaction>
</comment>
<comment type="caution">
    <text evidence="6">The sequence shown here is derived from an EMBL/GenBank/DDBJ whole genome shotgun (WGS) entry which is preliminary data.</text>
</comment>
<sequence>MRELSLNVMDIAQNSISAGAKLIVIDVCEETKADRLTIRITDDGAGMTAEQAARVTDPFFTTRTTRKVGLGVPLFKMEAEMTGGSLSVASEKGKGTTVTATFVPSHVDMIPLGDINSTVLLLITCNEDRDFVFHHKLDSREFTLDTRELREVLGNEVRLNSPEVTQWIKSCLSEETQFIKEELTNEVFRGTSGD</sequence>
<evidence type="ECO:0000313" key="6">
    <source>
        <dbReference type="EMBL" id="MBW7572541.1"/>
    </source>
</evidence>
<keyword evidence="6" id="KW-0067">ATP-binding</keyword>
<evidence type="ECO:0000256" key="3">
    <source>
        <dbReference type="ARBA" id="ARBA00022777"/>
    </source>
</evidence>
<dbReference type="InterPro" id="IPR003594">
    <property type="entry name" value="HATPase_dom"/>
</dbReference>
<keyword evidence="6" id="KW-0547">Nucleotide-binding</keyword>
<dbReference type="SMART" id="SM00387">
    <property type="entry name" value="HATPase_c"/>
    <property type="match status" value="1"/>
</dbReference>
<dbReference type="PRINTS" id="PR00344">
    <property type="entry name" value="BCTRLSENSOR"/>
</dbReference>
<dbReference type="PROSITE" id="PS50109">
    <property type="entry name" value="HIS_KIN"/>
    <property type="match status" value="1"/>
</dbReference>
<dbReference type="Proteomes" id="UP000719942">
    <property type="component" value="Unassembled WGS sequence"/>
</dbReference>
<evidence type="ECO:0000256" key="2">
    <source>
        <dbReference type="ARBA" id="ARBA00012438"/>
    </source>
</evidence>
<dbReference type="GO" id="GO:0005524">
    <property type="term" value="F:ATP binding"/>
    <property type="evidence" value="ECO:0007669"/>
    <property type="project" value="UniProtKB-KW"/>
</dbReference>
<name>A0ABS7DN71_9FIRM</name>
<dbReference type="InterPro" id="IPR005467">
    <property type="entry name" value="His_kinase_dom"/>
</dbReference>
<dbReference type="Gene3D" id="3.30.565.10">
    <property type="entry name" value="Histidine kinase-like ATPase, C-terminal domain"/>
    <property type="match status" value="1"/>
</dbReference>
<dbReference type="Pfam" id="PF02518">
    <property type="entry name" value="HATPase_c"/>
    <property type="match status" value="1"/>
</dbReference>
<keyword evidence="3" id="KW-0418">Kinase</keyword>
<accession>A0ABS7DN71</accession>
<dbReference type="PANTHER" id="PTHR43065">
    <property type="entry name" value="SENSOR HISTIDINE KINASE"/>
    <property type="match status" value="1"/>
</dbReference>
<dbReference type="InterPro" id="IPR004358">
    <property type="entry name" value="Sig_transdc_His_kin-like_C"/>
</dbReference>
<reference evidence="6 7" key="1">
    <citation type="submission" date="2021-03" db="EMBL/GenBank/DDBJ databases">
        <title>Caproiciproducens sp. nov. isolated from feces of cow.</title>
        <authorList>
            <person name="Choi J.-Y."/>
        </authorList>
    </citation>
    <scope>NUCLEOTIDE SEQUENCE [LARGE SCALE GENOMIC DNA]</scope>
    <source>
        <strain evidence="6 7">AGMB10547</strain>
    </source>
</reference>
<gene>
    <name evidence="6" type="ORF">J5W02_06920</name>
</gene>
<evidence type="ECO:0000259" key="5">
    <source>
        <dbReference type="PROSITE" id="PS50109"/>
    </source>
</evidence>
<organism evidence="6 7">
    <name type="scientific">Caproiciproducens faecalis</name>
    <dbReference type="NCBI Taxonomy" id="2820301"/>
    <lineage>
        <taxon>Bacteria</taxon>
        <taxon>Bacillati</taxon>
        <taxon>Bacillota</taxon>
        <taxon>Clostridia</taxon>
        <taxon>Eubacteriales</taxon>
        <taxon>Acutalibacteraceae</taxon>
        <taxon>Caproiciproducens</taxon>
    </lineage>
</organism>
<evidence type="ECO:0000256" key="1">
    <source>
        <dbReference type="ARBA" id="ARBA00000085"/>
    </source>
</evidence>
<keyword evidence="4" id="KW-0902">Two-component regulatory system</keyword>
<keyword evidence="7" id="KW-1185">Reference proteome</keyword>
<dbReference type="SUPFAM" id="SSF55874">
    <property type="entry name" value="ATPase domain of HSP90 chaperone/DNA topoisomerase II/histidine kinase"/>
    <property type="match status" value="1"/>
</dbReference>
<feature type="domain" description="Histidine kinase" evidence="5">
    <location>
        <begin position="1"/>
        <end position="106"/>
    </location>
</feature>
<dbReference type="InterPro" id="IPR036890">
    <property type="entry name" value="HATPase_C_sf"/>
</dbReference>
<keyword evidence="3" id="KW-0808">Transferase</keyword>
<protein>
    <recommendedName>
        <fullName evidence="2">histidine kinase</fullName>
        <ecNumber evidence="2">2.7.13.3</ecNumber>
    </recommendedName>
</protein>
<dbReference type="PANTHER" id="PTHR43065:SF29">
    <property type="entry name" value="SENSOR PROTEIN KINASE FLES"/>
    <property type="match status" value="1"/>
</dbReference>
<dbReference type="EMBL" id="JAGFNZ010000002">
    <property type="protein sequence ID" value="MBW7572541.1"/>
    <property type="molecule type" value="Genomic_DNA"/>
</dbReference>
<dbReference type="EC" id="2.7.13.3" evidence="2"/>
<evidence type="ECO:0000256" key="4">
    <source>
        <dbReference type="ARBA" id="ARBA00023012"/>
    </source>
</evidence>
<proteinExistence type="predicted"/>
<dbReference type="RefSeq" id="WP_219964940.1">
    <property type="nucleotide sequence ID" value="NZ_JAGFNZ010000002.1"/>
</dbReference>